<comment type="caution">
    <text evidence="2">The sequence shown here is derived from an EMBL/GenBank/DDBJ whole genome shotgun (WGS) entry which is preliminary data.</text>
</comment>
<dbReference type="Pfam" id="PF02915">
    <property type="entry name" value="Rubrerythrin"/>
    <property type="match status" value="1"/>
</dbReference>
<dbReference type="InterPro" id="IPR003251">
    <property type="entry name" value="Rr_diiron-bd_dom"/>
</dbReference>
<evidence type="ECO:0000313" key="3">
    <source>
        <dbReference type="Proteomes" id="UP001165427"/>
    </source>
</evidence>
<gene>
    <name evidence="2" type="ORF">MRX98_21200</name>
</gene>
<name>A0AA41R5C6_9BACT</name>
<dbReference type="GO" id="GO:0046872">
    <property type="term" value="F:metal ion binding"/>
    <property type="evidence" value="ECO:0007669"/>
    <property type="project" value="InterPro"/>
</dbReference>
<evidence type="ECO:0000259" key="1">
    <source>
        <dbReference type="Pfam" id="PF02915"/>
    </source>
</evidence>
<dbReference type="PANTHER" id="PTHR33531">
    <property type="entry name" value="RUBRERYTHRIN SUBFAMILY"/>
    <property type="match status" value="1"/>
</dbReference>
<dbReference type="SUPFAM" id="SSF47240">
    <property type="entry name" value="Ferritin-like"/>
    <property type="match status" value="1"/>
</dbReference>
<dbReference type="RefSeq" id="WP_246914955.1">
    <property type="nucleotide sequence ID" value="NZ_JALJRB010000045.1"/>
</dbReference>
<evidence type="ECO:0000313" key="2">
    <source>
        <dbReference type="EMBL" id="MCJ8503104.1"/>
    </source>
</evidence>
<dbReference type="Proteomes" id="UP001165427">
    <property type="component" value="Unassembled WGS sequence"/>
</dbReference>
<dbReference type="PANTHER" id="PTHR33531:SF7">
    <property type="entry name" value="HYPOTHETICAL MEMBRANE PROTEIN, CONSERVED"/>
    <property type="match status" value="1"/>
</dbReference>
<proteinExistence type="predicted"/>
<dbReference type="CDD" id="cd01045">
    <property type="entry name" value="Ferritin_like_AB"/>
    <property type="match status" value="1"/>
</dbReference>
<dbReference type="AlphaFoldDB" id="A0AA41R5C6"/>
<sequence>MSSYNPLDVLKEAILLERRGRAFYEQVALQAHNPAVRGFFQNMADEEHRHMQILEGHFKAYSRDQAFAGFDADSAEKAPAADAVLTDTLKAEIAAAGFEAAAISAAMLLEEQAVNLYADRSMQAKDPNEKALYRWLTDWEHGHLTYLAALDREIKKQIWHDRQFWPF</sequence>
<dbReference type="Gene3D" id="1.20.1260.10">
    <property type="match status" value="1"/>
</dbReference>
<dbReference type="GO" id="GO:0016491">
    <property type="term" value="F:oxidoreductase activity"/>
    <property type="evidence" value="ECO:0007669"/>
    <property type="project" value="InterPro"/>
</dbReference>
<dbReference type="EMBL" id="JALJRB010000045">
    <property type="protein sequence ID" value="MCJ8503104.1"/>
    <property type="molecule type" value="Genomic_DNA"/>
</dbReference>
<reference evidence="2" key="1">
    <citation type="submission" date="2022-04" db="EMBL/GenBank/DDBJ databases">
        <title>Desulfatitalea alkaliphila sp. nov., a novel anaerobic sulfate-reducing bacterium isolated from terrestrial mud volcano, Taman Peninsula, Russia.</title>
        <authorList>
            <person name="Khomyakova M.A."/>
            <person name="Merkel A.Y."/>
            <person name="Slobodkin A.I."/>
        </authorList>
    </citation>
    <scope>NUCLEOTIDE SEQUENCE</scope>
    <source>
        <strain evidence="2">M08but</strain>
    </source>
</reference>
<dbReference type="InterPro" id="IPR012347">
    <property type="entry name" value="Ferritin-like"/>
</dbReference>
<organism evidence="2 3">
    <name type="scientific">Desulfatitalea alkaliphila</name>
    <dbReference type="NCBI Taxonomy" id="2929485"/>
    <lineage>
        <taxon>Bacteria</taxon>
        <taxon>Pseudomonadati</taxon>
        <taxon>Thermodesulfobacteriota</taxon>
        <taxon>Desulfobacteria</taxon>
        <taxon>Desulfobacterales</taxon>
        <taxon>Desulfosarcinaceae</taxon>
        <taxon>Desulfatitalea</taxon>
    </lineage>
</organism>
<dbReference type="InterPro" id="IPR009078">
    <property type="entry name" value="Ferritin-like_SF"/>
</dbReference>
<feature type="domain" description="Rubrerythrin diiron-binding" evidence="1">
    <location>
        <begin position="8"/>
        <end position="150"/>
    </location>
</feature>
<keyword evidence="3" id="KW-1185">Reference proteome</keyword>
<accession>A0AA41R5C6</accession>
<protein>
    <submittedName>
        <fullName evidence="2">Ferritin family protein</fullName>
    </submittedName>
</protein>